<dbReference type="AlphaFoldDB" id="A0A8J2YWF6"/>
<proteinExistence type="predicted"/>
<evidence type="ECO:0000313" key="2">
    <source>
        <dbReference type="Proteomes" id="UP000646365"/>
    </source>
</evidence>
<dbReference type="Proteomes" id="UP000646365">
    <property type="component" value="Unassembled WGS sequence"/>
</dbReference>
<sequence length="90" mass="10141">MRGNLLCKVYRHELSGHTKHKRSGSLYMLRWHQTWATGYQGRHIGGEIDYIIYCIILDGALVYKPFDYPEITARIGETAGTPAGGTLCVL</sequence>
<reference evidence="1" key="1">
    <citation type="journal article" date="2014" name="Int. J. Syst. Evol. Microbiol.">
        <title>Complete genome sequence of Corynebacterium casei LMG S-19264T (=DSM 44701T), isolated from a smear-ripened cheese.</title>
        <authorList>
            <consortium name="US DOE Joint Genome Institute (JGI-PGF)"/>
            <person name="Walter F."/>
            <person name="Albersmeier A."/>
            <person name="Kalinowski J."/>
            <person name="Ruckert C."/>
        </authorList>
    </citation>
    <scope>NUCLEOTIDE SEQUENCE</scope>
    <source>
        <strain evidence="1">CGMCC 1.15725</strain>
    </source>
</reference>
<name>A0A8J2YWF6_9PROT</name>
<organism evidence="1 2">
    <name type="scientific">Aliidongia dinghuensis</name>
    <dbReference type="NCBI Taxonomy" id="1867774"/>
    <lineage>
        <taxon>Bacteria</taxon>
        <taxon>Pseudomonadati</taxon>
        <taxon>Pseudomonadota</taxon>
        <taxon>Alphaproteobacteria</taxon>
        <taxon>Rhodospirillales</taxon>
        <taxon>Dongiaceae</taxon>
        <taxon>Aliidongia</taxon>
    </lineage>
</organism>
<accession>A0A8J2YWF6</accession>
<keyword evidence="2" id="KW-1185">Reference proteome</keyword>
<reference evidence="1" key="2">
    <citation type="submission" date="2020-09" db="EMBL/GenBank/DDBJ databases">
        <authorList>
            <person name="Sun Q."/>
            <person name="Zhou Y."/>
        </authorList>
    </citation>
    <scope>NUCLEOTIDE SEQUENCE</scope>
    <source>
        <strain evidence="1">CGMCC 1.15725</strain>
    </source>
</reference>
<evidence type="ECO:0000313" key="1">
    <source>
        <dbReference type="EMBL" id="GGF30559.1"/>
    </source>
</evidence>
<comment type="caution">
    <text evidence="1">The sequence shown here is derived from an EMBL/GenBank/DDBJ whole genome shotgun (WGS) entry which is preliminary data.</text>
</comment>
<gene>
    <name evidence="1" type="ORF">GCM10011611_40830</name>
</gene>
<dbReference type="EMBL" id="BMJQ01000011">
    <property type="protein sequence ID" value="GGF30559.1"/>
    <property type="molecule type" value="Genomic_DNA"/>
</dbReference>
<protein>
    <submittedName>
        <fullName evidence="1">Uncharacterized protein</fullName>
    </submittedName>
</protein>